<name>A0ABW5EDK9_9GAMM</name>
<evidence type="ECO:0000313" key="2">
    <source>
        <dbReference type="EMBL" id="MFD2311347.1"/>
    </source>
</evidence>
<evidence type="ECO:0000313" key="3">
    <source>
        <dbReference type="Proteomes" id="UP001597425"/>
    </source>
</evidence>
<keyword evidence="3" id="KW-1185">Reference proteome</keyword>
<feature type="compositionally biased region" description="Low complexity" evidence="1">
    <location>
        <begin position="74"/>
        <end position="108"/>
    </location>
</feature>
<comment type="caution">
    <text evidence="2">The sequence shown here is derived from an EMBL/GenBank/DDBJ whole genome shotgun (WGS) entry which is preliminary data.</text>
</comment>
<organism evidence="2 3">
    <name type="scientific">Microbulbifer halophilus</name>
    <dbReference type="NCBI Taxonomy" id="453963"/>
    <lineage>
        <taxon>Bacteria</taxon>
        <taxon>Pseudomonadati</taxon>
        <taxon>Pseudomonadota</taxon>
        <taxon>Gammaproteobacteria</taxon>
        <taxon>Cellvibrionales</taxon>
        <taxon>Microbulbiferaceae</taxon>
        <taxon>Microbulbifer</taxon>
    </lineage>
</organism>
<gene>
    <name evidence="2" type="ORF">ACFSKX_13055</name>
</gene>
<evidence type="ECO:0008006" key="4">
    <source>
        <dbReference type="Google" id="ProtNLM"/>
    </source>
</evidence>
<feature type="region of interest" description="Disordered" evidence="1">
    <location>
        <begin position="74"/>
        <end position="170"/>
    </location>
</feature>
<proteinExistence type="predicted"/>
<dbReference type="EMBL" id="JBHUJD010000016">
    <property type="protein sequence ID" value="MFD2311347.1"/>
    <property type="molecule type" value="Genomic_DNA"/>
</dbReference>
<sequence length="170" mass="17908">MSQPTYSVIFRGDLVPGFTAADVKANLARLFKAGPETVEKLFSGRPLAIKKGLPEARAEQLQATLAKLGAQAALKAEGEAAAPPSPAAAEPEPAAAEAPAAQPASPSGGDWGLAPMEGNLVREHEREKKDAVQVSVDHLSLRPAQGNLVEDGEHRRKQPVAVDIPDWQIN</sequence>
<accession>A0ABW5EDK9</accession>
<dbReference type="RefSeq" id="WP_265721937.1">
    <property type="nucleotide sequence ID" value="NZ_JAPIVK010000016.1"/>
</dbReference>
<feature type="compositionally biased region" description="Basic and acidic residues" evidence="1">
    <location>
        <begin position="120"/>
        <end position="131"/>
    </location>
</feature>
<reference evidence="3" key="1">
    <citation type="journal article" date="2019" name="Int. J. Syst. Evol. Microbiol.">
        <title>The Global Catalogue of Microorganisms (GCM) 10K type strain sequencing project: providing services to taxonomists for standard genome sequencing and annotation.</title>
        <authorList>
            <consortium name="The Broad Institute Genomics Platform"/>
            <consortium name="The Broad Institute Genome Sequencing Center for Infectious Disease"/>
            <person name="Wu L."/>
            <person name="Ma J."/>
        </authorList>
    </citation>
    <scope>NUCLEOTIDE SEQUENCE [LARGE SCALE GENOMIC DNA]</scope>
    <source>
        <strain evidence="3">KCTC 12848</strain>
    </source>
</reference>
<evidence type="ECO:0000256" key="1">
    <source>
        <dbReference type="SAM" id="MobiDB-lite"/>
    </source>
</evidence>
<protein>
    <recommendedName>
        <fullName evidence="4">Ribosomal protein L7/L12 C-terminal domain-containing protein</fullName>
    </recommendedName>
</protein>
<dbReference type="Proteomes" id="UP001597425">
    <property type="component" value="Unassembled WGS sequence"/>
</dbReference>